<keyword evidence="3" id="KW-1185">Reference proteome</keyword>
<accession>A0A2B4RR81</accession>
<gene>
    <name evidence="2" type="ORF">AWC38_SpisGene15445</name>
</gene>
<evidence type="ECO:0000313" key="2">
    <source>
        <dbReference type="EMBL" id="PFX20111.1"/>
    </source>
</evidence>
<evidence type="ECO:0000313" key="3">
    <source>
        <dbReference type="Proteomes" id="UP000225706"/>
    </source>
</evidence>
<reference evidence="3" key="1">
    <citation type="journal article" date="2017" name="bioRxiv">
        <title>Comparative analysis of the genomes of Stylophora pistillata and Acropora digitifera provides evidence for extensive differences between species of corals.</title>
        <authorList>
            <person name="Voolstra C.R."/>
            <person name="Li Y."/>
            <person name="Liew Y.J."/>
            <person name="Baumgarten S."/>
            <person name="Zoccola D."/>
            <person name="Flot J.-F."/>
            <person name="Tambutte S."/>
            <person name="Allemand D."/>
            <person name="Aranda M."/>
        </authorList>
    </citation>
    <scope>NUCLEOTIDE SEQUENCE [LARGE SCALE GENOMIC DNA]</scope>
</reference>
<protein>
    <submittedName>
        <fullName evidence="2">Uncharacterized protein</fullName>
    </submittedName>
</protein>
<dbReference type="EMBL" id="LSMT01000330">
    <property type="protein sequence ID" value="PFX20111.1"/>
    <property type="molecule type" value="Genomic_DNA"/>
</dbReference>
<comment type="caution">
    <text evidence="2">The sequence shown here is derived from an EMBL/GenBank/DDBJ whole genome shotgun (WGS) entry which is preliminary data.</text>
</comment>
<feature type="compositionally biased region" description="Basic and acidic residues" evidence="1">
    <location>
        <begin position="323"/>
        <end position="347"/>
    </location>
</feature>
<dbReference type="Proteomes" id="UP000225706">
    <property type="component" value="Unassembled WGS sequence"/>
</dbReference>
<sequence length="365" mass="41228">MALWHTGIMYSMDDAVLCELESYGIDLGSSVTEMDDNCNAVVRESQVQWTEQEMTVLRNHVPDPLEYAGKSEIQVDNRTVSTPGDMAEAFNELFTNIAQVLAQEVPAAEVDPEFYLSYTDKAFCPRTPSLDVVFNLLRKIDEKNATGLHMIPSKLLKMAASIVAFSLTARYTKSIPTAIYPTEWNTTRRLNARCEEIDINIDDTTIRRVDHTKSLGLTVDAQLSWSKHVDDIGLSISQLQVDFSIIGERGSTWSQIAQNLNIHPGFTVSQRAVRDRYGILEKKAKKRQRDIENGTGISPEVSEPDLALEEIIEKWEAAEQEFHTDYNNKAKKLEKDKETAEVRRKMSMETFGASKKRKAESDESP</sequence>
<dbReference type="OrthoDB" id="5983749at2759"/>
<proteinExistence type="predicted"/>
<dbReference type="AlphaFoldDB" id="A0A2B4RR81"/>
<organism evidence="2 3">
    <name type="scientific">Stylophora pistillata</name>
    <name type="common">Smooth cauliflower coral</name>
    <dbReference type="NCBI Taxonomy" id="50429"/>
    <lineage>
        <taxon>Eukaryota</taxon>
        <taxon>Metazoa</taxon>
        <taxon>Cnidaria</taxon>
        <taxon>Anthozoa</taxon>
        <taxon>Hexacorallia</taxon>
        <taxon>Scleractinia</taxon>
        <taxon>Astrocoeniina</taxon>
        <taxon>Pocilloporidae</taxon>
        <taxon>Stylophora</taxon>
    </lineage>
</organism>
<feature type="region of interest" description="Disordered" evidence="1">
    <location>
        <begin position="323"/>
        <end position="365"/>
    </location>
</feature>
<name>A0A2B4RR81_STYPI</name>
<evidence type="ECO:0000256" key="1">
    <source>
        <dbReference type="SAM" id="MobiDB-lite"/>
    </source>
</evidence>